<dbReference type="CDD" id="cd03024">
    <property type="entry name" value="DsbA_FrnE"/>
    <property type="match status" value="1"/>
</dbReference>
<organism evidence="2 3">
    <name type="scientific">Allokutzneria oryzae</name>
    <dbReference type="NCBI Taxonomy" id="1378989"/>
    <lineage>
        <taxon>Bacteria</taxon>
        <taxon>Bacillati</taxon>
        <taxon>Actinomycetota</taxon>
        <taxon>Actinomycetes</taxon>
        <taxon>Pseudonocardiales</taxon>
        <taxon>Pseudonocardiaceae</taxon>
        <taxon>Allokutzneria</taxon>
    </lineage>
</organism>
<reference evidence="2 3" key="1">
    <citation type="submission" date="2024-09" db="EMBL/GenBank/DDBJ databases">
        <authorList>
            <person name="Sun Q."/>
            <person name="Mori K."/>
        </authorList>
    </citation>
    <scope>NUCLEOTIDE SEQUENCE [LARGE SCALE GENOMIC DNA]</scope>
    <source>
        <strain evidence="2 3">TBRC 7907</strain>
    </source>
</reference>
<comment type="caution">
    <text evidence="2">The sequence shown here is derived from an EMBL/GenBank/DDBJ whole genome shotgun (WGS) entry which is preliminary data.</text>
</comment>
<evidence type="ECO:0000313" key="3">
    <source>
        <dbReference type="Proteomes" id="UP001589693"/>
    </source>
</evidence>
<dbReference type="Gene3D" id="3.40.30.10">
    <property type="entry name" value="Glutaredoxin"/>
    <property type="match status" value="1"/>
</dbReference>
<dbReference type="PANTHER" id="PTHR13887">
    <property type="entry name" value="GLUTATHIONE S-TRANSFERASE KAPPA"/>
    <property type="match status" value="1"/>
</dbReference>
<evidence type="ECO:0000259" key="1">
    <source>
        <dbReference type="Pfam" id="PF01323"/>
    </source>
</evidence>
<keyword evidence="3" id="KW-1185">Reference proteome</keyword>
<dbReference type="Proteomes" id="UP001589693">
    <property type="component" value="Unassembled WGS sequence"/>
</dbReference>
<dbReference type="RefSeq" id="WP_377861919.1">
    <property type="nucleotide sequence ID" value="NZ_JBHLZU010000033.1"/>
</dbReference>
<accession>A0ABV6A7V7</accession>
<gene>
    <name evidence="2" type="ORF">ACFFQA_35365</name>
</gene>
<dbReference type="SUPFAM" id="SSF52833">
    <property type="entry name" value="Thioredoxin-like"/>
    <property type="match status" value="1"/>
</dbReference>
<dbReference type="Pfam" id="PF01323">
    <property type="entry name" value="DSBA"/>
    <property type="match status" value="1"/>
</dbReference>
<dbReference type="InterPro" id="IPR001853">
    <property type="entry name" value="DSBA-like_thioredoxin_dom"/>
</dbReference>
<proteinExistence type="predicted"/>
<dbReference type="PANTHER" id="PTHR13887:SF41">
    <property type="entry name" value="THIOREDOXIN SUPERFAMILY PROTEIN"/>
    <property type="match status" value="1"/>
</dbReference>
<dbReference type="EMBL" id="JBHLZU010000033">
    <property type="protein sequence ID" value="MFB9909245.1"/>
    <property type="molecule type" value="Genomic_DNA"/>
</dbReference>
<dbReference type="InterPro" id="IPR036249">
    <property type="entry name" value="Thioredoxin-like_sf"/>
</dbReference>
<protein>
    <submittedName>
        <fullName evidence="2">DsbA family oxidoreductase</fullName>
    </submittedName>
</protein>
<evidence type="ECO:0000313" key="2">
    <source>
        <dbReference type="EMBL" id="MFB9909245.1"/>
    </source>
</evidence>
<feature type="domain" description="DSBA-like thioredoxin" evidence="1">
    <location>
        <begin position="3"/>
        <end position="202"/>
    </location>
</feature>
<name>A0ABV6A7V7_9PSEU</name>
<sequence>MRVEVWSDVVCPWCYIGKRRLEQALELWRAEGGEDVEVLWRPFELDPGASSDGRPLAEAMAEKFGGAERAAQLMAGVTATAAEVGLEYRFEHAVRANTFDAHRVLARAADRGGAELQDAVQERLFRGYFVEGANLGDRATLTALAADAGLDGVDLSDTTDAETVRAELAHGIAIGVRSVPTFVVGRQGVAGAQPAEALLDLLRSHSAQPR</sequence>